<reference evidence="2 3" key="1">
    <citation type="submission" date="2023-02" db="EMBL/GenBank/DDBJ databases">
        <title>LHISI_Scaffold_Assembly.</title>
        <authorList>
            <person name="Stuart O.P."/>
            <person name="Cleave R."/>
            <person name="Magrath M.J.L."/>
            <person name="Mikheyev A.S."/>
        </authorList>
    </citation>
    <scope>NUCLEOTIDE SEQUENCE [LARGE SCALE GENOMIC DNA]</scope>
    <source>
        <strain evidence="2">Daus_M_001</strain>
        <tissue evidence="2">Leg muscle</tissue>
    </source>
</reference>
<evidence type="ECO:0000313" key="3">
    <source>
        <dbReference type="Proteomes" id="UP001159363"/>
    </source>
</evidence>
<evidence type="ECO:0000256" key="1">
    <source>
        <dbReference type="SAM" id="MobiDB-lite"/>
    </source>
</evidence>
<organism evidence="2 3">
    <name type="scientific">Dryococelus australis</name>
    <dbReference type="NCBI Taxonomy" id="614101"/>
    <lineage>
        <taxon>Eukaryota</taxon>
        <taxon>Metazoa</taxon>
        <taxon>Ecdysozoa</taxon>
        <taxon>Arthropoda</taxon>
        <taxon>Hexapoda</taxon>
        <taxon>Insecta</taxon>
        <taxon>Pterygota</taxon>
        <taxon>Neoptera</taxon>
        <taxon>Polyneoptera</taxon>
        <taxon>Phasmatodea</taxon>
        <taxon>Verophasmatodea</taxon>
        <taxon>Anareolatae</taxon>
        <taxon>Phasmatidae</taxon>
        <taxon>Eurycanthinae</taxon>
        <taxon>Dryococelus</taxon>
    </lineage>
</organism>
<proteinExistence type="predicted"/>
<keyword evidence="3" id="KW-1185">Reference proteome</keyword>
<comment type="caution">
    <text evidence="2">The sequence shown here is derived from an EMBL/GenBank/DDBJ whole genome shotgun (WGS) entry which is preliminary data.</text>
</comment>
<dbReference type="EMBL" id="JARBHB010000015">
    <property type="protein sequence ID" value="KAJ8867513.1"/>
    <property type="molecule type" value="Genomic_DNA"/>
</dbReference>
<dbReference type="Proteomes" id="UP001159363">
    <property type="component" value="Chromosome 14"/>
</dbReference>
<protein>
    <submittedName>
        <fullName evidence="2">Uncharacterized protein</fullName>
    </submittedName>
</protein>
<name>A0ABQ9G5M4_9NEOP</name>
<feature type="compositionally biased region" description="Basic and acidic residues" evidence="1">
    <location>
        <begin position="25"/>
        <end position="35"/>
    </location>
</feature>
<accession>A0ABQ9G5M4</accession>
<feature type="compositionally biased region" description="Basic and acidic residues" evidence="1">
    <location>
        <begin position="140"/>
        <end position="181"/>
    </location>
</feature>
<gene>
    <name evidence="2" type="ORF">PR048_031315</name>
</gene>
<feature type="region of interest" description="Disordered" evidence="1">
    <location>
        <begin position="14"/>
        <end position="190"/>
    </location>
</feature>
<feature type="compositionally biased region" description="Basic and acidic residues" evidence="1">
    <location>
        <begin position="102"/>
        <end position="113"/>
    </location>
</feature>
<evidence type="ECO:0000313" key="2">
    <source>
        <dbReference type="EMBL" id="KAJ8867513.1"/>
    </source>
</evidence>
<sequence>MDYFWLVAPLAERDGSSNRVGENNEQARCRKREVSRVWSGTGMKGRGKREIPEKTRRQAASSGMIPTCENMGGARPGNEPGSPWWEGGRLNHSDTAAPGVKESLRFGNPERKSWSVQLRTQEREEYPARHPQTPGAVNMERGRNGEEGETGDPREDPPTNGIVRHDSHLRKSGDPAGDRTRFALVGRRAC</sequence>